<evidence type="ECO:0000256" key="2">
    <source>
        <dbReference type="ARBA" id="ARBA00024195"/>
    </source>
</evidence>
<name>A0A4Y2VVM3_ARAVE</name>
<evidence type="ECO:0000256" key="1">
    <source>
        <dbReference type="ARBA" id="ARBA00023157"/>
    </source>
</evidence>
<accession>A0A4Y2VVM3</accession>
<gene>
    <name evidence="4" type="primary">TMPRSS15_1</name>
    <name evidence="4" type="ORF">AVEN_250185_1</name>
</gene>
<feature type="domain" description="Peptidase S1" evidence="3">
    <location>
        <begin position="39"/>
        <end position="104"/>
    </location>
</feature>
<dbReference type="InterPro" id="IPR001254">
    <property type="entry name" value="Trypsin_dom"/>
</dbReference>
<dbReference type="GO" id="GO:0006508">
    <property type="term" value="P:proteolysis"/>
    <property type="evidence" value="ECO:0007669"/>
    <property type="project" value="InterPro"/>
</dbReference>
<dbReference type="PANTHER" id="PTHR24252:SF7">
    <property type="entry name" value="HYALIN"/>
    <property type="match status" value="1"/>
</dbReference>
<proteinExistence type="inferred from homology"/>
<keyword evidence="1" id="KW-1015">Disulfide bond</keyword>
<keyword evidence="5" id="KW-1185">Reference proteome</keyword>
<dbReference type="GO" id="GO:0004252">
    <property type="term" value="F:serine-type endopeptidase activity"/>
    <property type="evidence" value="ECO:0007669"/>
    <property type="project" value="InterPro"/>
</dbReference>
<evidence type="ECO:0000259" key="3">
    <source>
        <dbReference type="PROSITE" id="PS50240"/>
    </source>
</evidence>
<dbReference type="PROSITE" id="PS00135">
    <property type="entry name" value="TRYPSIN_SER"/>
    <property type="match status" value="1"/>
</dbReference>
<dbReference type="OrthoDB" id="9425590at2759"/>
<evidence type="ECO:0000313" key="5">
    <source>
        <dbReference type="Proteomes" id="UP000499080"/>
    </source>
</evidence>
<evidence type="ECO:0000313" key="4">
    <source>
        <dbReference type="EMBL" id="GBO28294.1"/>
    </source>
</evidence>
<dbReference type="Proteomes" id="UP000499080">
    <property type="component" value="Unassembled WGS sequence"/>
</dbReference>
<dbReference type="InterPro" id="IPR009003">
    <property type="entry name" value="Peptidase_S1_PA"/>
</dbReference>
<dbReference type="Pfam" id="PF00089">
    <property type="entry name" value="Trypsin"/>
    <property type="match status" value="1"/>
</dbReference>
<dbReference type="AlphaFoldDB" id="A0A4Y2VVM3"/>
<reference evidence="4 5" key="1">
    <citation type="journal article" date="2019" name="Sci. Rep.">
        <title>Orb-weaving spider Araneus ventricosus genome elucidates the spidroin gene catalogue.</title>
        <authorList>
            <person name="Kono N."/>
            <person name="Nakamura H."/>
            <person name="Ohtoshi R."/>
            <person name="Moran D.A.P."/>
            <person name="Shinohara A."/>
            <person name="Yoshida Y."/>
            <person name="Fujiwara M."/>
            <person name="Mori M."/>
            <person name="Tomita M."/>
            <person name="Arakawa K."/>
        </authorList>
    </citation>
    <scope>NUCLEOTIDE SEQUENCE [LARGE SCALE GENOMIC DNA]</scope>
</reference>
<sequence>MNAKFQTPSKGSAIRVCSVINKICENWRKQGITSEYMTMMCAGYEYGGKDACQGDSGGPLMMEENNVWFLIGIVSAGYSCAKQYQPGIYHKVSSSADWVSSAMH</sequence>
<dbReference type="FunFam" id="2.40.10.10:FF:000002">
    <property type="entry name" value="Transmembrane protease serine"/>
    <property type="match status" value="1"/>
</dbReference>
<dbReference type="PROSITE" id="PS50240">
    <property type="entry name" value="TRYPSIN_DOM"/>
    <property type="match status" value="1"/>
</dbReference>
<dbReference type="InterPro" id="IPR033116">
    <property type="entry name" value="TRYPSIN_SER"/>
</dbReference>
<organism evidence="4 5">
    <name type="scientific">Araneus ventricosus</name>
    <name type="common">Orbweaver spider</name>
    <name type="synonym">Epeira ventricosa</name>
    <dbReference type="NCBI Taxonomy" id="182803"/>
    <lineage>
        <taxon>Eukaryota</taxon>
        <taxon>Metazoa</taxon>
        <taxon>Ecdysozoa</taxon>
        <taxon>Arthropoda</taxon>
        <taxon>Chelicerata</taxon>
        <taxon>Arachnida</taxon>
        <taxon>Araneae</taxon>
        <taxon>Araneomorphae</taxon>
        <taxon>Entelegynae</taxon>
        <taxon>Araneoidea</taxon>
        <taxon>Araneidae</taxon>
        <taxon>Araneus</taxon>
    </lineage>
</organism>
<dbReference type="SUPFAM" id="SSF50494">
    <property type="entry name" value="Trypsin-like serine proteases"/>
    <property type="match status" value="1"/>
</dbReference>
<dbReference type="InterPro" id="IPR043504">
    <property type="entry name" value="Peptidase_S1_PA_chymotrypsin"/>
</dbReference>
<dbReference type="Gene3D" id="2.40.10.10">
    <property type="entry name" value="Trypsin-like serine proteases"/>
    <property type="match status" value="1"/>
</dbReference>
<comment type="caution">
    <text evidence="4">The sequence shown here is derived from an EMBL/GenBank/DDBJ whole genome shotgun (WGS) entry which is preliminary data.</text>
</comment>
<protein>
    <submittedName>
        <fullName evidence="4">Enteropeptidase</fullName>
    </submittedName>
</protein>
<dbReference type="PANTHER" id="PTHR24252">
    <property type="entry name" value="ACROSIN-RELATED"/>
    <property type="match status" value="1"/>
</dbReference>
<dbReference type="EMBL" id="BGPR01051331">
    <property type="protein sequence ID" value="GBO28294.1"/>
    <property type="molecule type" value="Genomic_DNA"/>
</dbReference>
<comment type="similarity">
    <text evidence="2">Belongs to the peptidase S1 family. CLIP subfamily.</text>
</comment>